<sequence>MKKLFFLLLVACVLSVAVPGMSLSAETRTDTATESGDAEVFVDDSDRFTAFEEELLSRYAGRGIRSVEVAAYAKGIDIIFVAADRKMTRAEFTAMASRSVREFKGRFGIDRAMPVGAVLDYQKDAASDTRTRFVLKLR</sequence>
<dbReference type="Proteomes" id="UP000186323">
    <property type="component" value="Chromosome I"/>
</dbReference>
<gene>
    <name evidence="3" type="ORF">DESPIGER_1794</name>
</gene>
<dbReference type="EMBL" id="LT630450">
    <property type="protein sequence ID" value="SFV73624.1"/>
    <property type="molecule type" value="Genomic_DNA"/>
</dbReference>
<accession>A0A1K1LG01</accession>
<evidence type="ECO:0000313" key="4">
    <source>
        <dbReference type="Proteomes" id="UP000186323"/>
    </source>
</evidence>
<keyword evidence="4" id="KW-1185">Reference proteome</keyword>
<proteinExistence type="predicted"/>
<evidence type="ECO:0000256" key="1">
    <source>
        <dbReference type="SAM" id="SignalP"/>
    </source>
</evidence>
<protein>
    <recommendedName>
        <fullName evidence="2">DUF6981 domain-containing protein</fullName>
    </recommendedName>
</protein>
<dbReference type="Gene3D" id="3.30.70.2960">
    <property type="match status" value="1"/>
</dbReference>
<dbReference type="AlphaFoldDB" id="A0A1K1LG01"/>
<dbReference type="RefSeq" id="WP_072335629.1">
    <property type="nucleotide sequence ID" value="NZ_CALJDE010000068.1"/>
</dbReference>
<dbReference type="Pfam" id="PF22403">
    <property type="entry name" value="DUF6981"/>
    <property type="match status" value="1"/>
</dbReference>
<feature type="domain" description="DUF6981" evidence="2">
    <location>
        <begin position="49"/>
        <end position="126"/>
    </location>
</feature>
<dbReference type="OrthoDB" id="80201at2"/>
<dbReference type="CDD" id="cd13439">
    <property type="entry name" value="CamS_repeat"/>
    <property type="match status" value="1"/>
</dbReference>
<feature type="chain" id="PRO_5012927550" description="DUF6981 domain-containing protein" evidence="1">
    <location>
        <begin position="25"/>
        <end position="138"/>
    </location>
</feature>
<feature type="signal peptide" evidence="1">
    <location>
        <begin position="1"/>
        <end position="24"/>
    </location>
</feature>
<organism evidence="3 4">
    <name type="scientific">Desulfovibrio piger</name>
    <dbReference type="NCBI Taxonomy" id="901"/>
    <lineage>
        <taxon>Bacteria</taxon>
        <taxon>Pseudomonadati</taxon>
        <taxon>Thermodesulfobacteriota</taxon>
        <taxon>Desulfovibrionia</taxon>
        <taxon>Desulfovibrionales</taxon>
        <taxon>Desulfovibrionaceae</taxon>
        <taxon>Desulfovibrio</taxon>
    </lineage>
</organism>
<dbReference type="InterPro" id="IPR054250">
    <property type="entry name" value="DUF6981"/>
</dbReference>
<reference evidence="4" key="1">
    <citation type="submission" date="2016-10" db="EMBL/GenBank/DDBJ databases">
        <authorList>
            <person name="Wegmann U."/>
        </authorList>
    </citation>
    <scope>NUCLEOTIDE SEQUENCE [LARGE SCALE GENOMIC DNA]</scope>
</reference>
<dbReference type="KEGG" id="dpg:DESPIGER_1794"/>
<evidence type="ECO:0000259" key="2">
    <source>
        <dbReference type="Pfam" id="PF22403"/>
    </source>
</evidence>
<evidence type="ECO:0000313" key="3">
    <source>
        <dbReference type="EMBL" id="SFV73624.1"/>
    </source>
</evidence>
<keyword evidence="1" id="KW-0732">Signal</keyword>
<name>A0A1K1LG01_9BACT</name>